<evidence type="ECO:0000313" key="3">
    <source>
        <dbReference type="EMBL" id="SMH55272.1"/>
    </source>
</evidence>
<dbReference type="AlphaFoldDB" id="A0A1X7PUF6"/>
<name>A0A1X7PUF6_9HYPH</name>
<accession>A0A1X7PUF6</accession>
<dbReference type="RefSeq" id="WP_085466904.1">
    <property type="nucleotide sequence ID" value="NZ_FXBL01000004.1"/>
</dbReference>
<evidence type="ECO:0000259" key="2">
    <source>
        <dbReference type="Pfam" id="PF03413"/>
    </source>
</evidence>
<gene>
    <name evidence="3" type="ORF">SAMN02982922_5308</name>
</gene>
<keyword evidence="1" id="KW-0732">Signal</keyword>
<evidence type="ECO:0000313" key="4">
    <source>
        <dbReference type="Proteomes" id="UP000193083"/>
    </source>
</evidence>
<proteinExistence type="predicted"/>
<feature type="signal peptide" evidence="1">
    <location>
        <begin position="1"/>
        <end position="21"/>
    </location>
</feature>
<sequence>MRVPLAACFAVLIAGISPALADKGGDDDRRTIERARERGEVLPLARIIELLRVHGLTGDVLEVELENDDAGLVYEIYLLGPDGRRLEIKVDPATGRILDTGHD</sequence>
<keyword evidence="4" id="KW-1185">Reference proteome</keyword>
<feature type="chain" id="PRO_5012191773" evidence="1">
    <location>
        <begin position="22"/>
        <end position="103"/>
    </location>
</feature>
<dbReference type="OrthoDB" id="8478748at2"/>
<protein>
    <submittedName>
        <fullName evidence="3">Peptidase propeptide and YPEB domain-containing protein</fullName>
    </submittedName>
</protein>
<evidence type="ECO:0000256" key="1">
    <source>
        <dbReference type="SAM" id="SignalP"/>
    </source>
</evidence>
<dbReference type="Proteomes" id="UP000193083">
    <property type="component" value="Unassembled WGS sequence"/>
</dbReference>
<feature type="domain" description="PepSY" evidence="2">
    <location>
        <begin position="56"/>
        <end position="99"/>
    </location>
</feature>
<reference evidence="3 4" key="1">
    <citation type="submission" date="2017-04" db="EMBL/GenBank/DDBJ databases">
        <authorList>
            <person name="Afonso C.L."/>
            <person name="Miller P.J."/>
            <person name="Scott M.A."/>
            <person name="Spackman E."/>
            <person name="Goraichik I."/>
            <person name="Dimitrov K.M."/>
            <person name="Suarez D.L."/>
            <person name="Swayne D.E."/>
        </authorList>
    </citation>
    <scope>NUCLEOTIDE SEQUENCE [LARGE SCALE GENOMIC DNA]</scope>
    <source>
        <strain evidence="3 4">B5P</strain>
    </source>
</reference>
<dbReference type="EMBL" id="FXBL01000004">
    <property type="protein sequence ID" value="SMH55272.1"/>
    <property type="molecule type" value="Genomic_DNA"/>
</dbReference>
<dbReference type="Pfam" id="PF03413">
    <property type="entry name" value="PepSY"/>
    <property type="match status" value="1"/>
</dbReference>
<dbReference type="InterPro" id="IPR025711">
    <property type="entry name" value="PepSY"/>
</dbReference>
<dbReference type="Gene3D" id="3.10.450.40">
    <property type="match status" value="1"/>
</dbReference>
<organism evidence="3 4">
    <name type="scientific">Mesorhizobium australicum</name>
    <dbReference type="NCBI Taxonomy" id="536018"/>
    <lineage>
        <taxon>Bacteria</taxon>
        <taxon>Pseudomonadati</taxon>
        <taxon>Pseudomonadota</taxon>
        <taxon>Alphaproteobacteria</taxon>
        <taxon>Hyphomicrobiales</taxon>
        <taxon>Phyllobacteriaceae</taxon>
        <taxon>Mesorhizobium</taxon>
    </lineage>
</organism>